<evidence type="ECO:0000313" key="1">
    <source>
        <dbReference type="EMBL" id="KAK5091034.1"/>
    </source>
</evidence>
<proteinExistence type="predicted"/>
<comment type="caution">
    <text evidence="1">The sequence shown here is derived from an EMBL/GenBank/DDBJ whole genome shotgun (WGS) entry which is preliminary data.</text>
</comment>
<protein>
    <submittedName>
        <fullName evidence="1">Uncharacterized protein</fullName>
    </submittedName>
</protein>
<accession>A0AAN7TDJ4</accession>
<organism evidence="1 2">
    <name type="scientific">Lithohypha guttulata</name>
    <dbReference type="NCBI Taxonomy" id="1690604"/>
    <lineage>
        <taxon>Eukaryota</taxon>
        <taxon>Fungi</taxon>
        <taxon>Dikarya</taxon>
        <taxon>Ascomycota</taxon>
        <taxon>Pezizomycotina</taxon>
        <taxon>Eurotiomycetes</taxon>
        <taxon>Chaetothyriomycetidae</taxon>
        <taxon>Chaetothyriales</taxon>
        <taxon>Trichomeriaceae</taxon>
        <taxon>Lithohypha</taxon>
    </lineage>
</organism>
<dbReference type="Proteomes" id="UP001309876">
    <property type="component" value="Unassembled WGS sequence"/>
</dbReference>
<dbReference type="AlphaFoldDB" id="A0AAN7TDJ4"/>
<name>A0AAN7TDJ4_9EURO</name>
<dbReference type="EMBL" id="JAVRRJ010000001">
    <property type="protein sequence ID" value="KAK5091034.1"/>
    <property type="molecule type" value="Genomic_DNA"/>
</dbReference>
<keyword evidence="2" id="KW-1185">Reference proteome</keyword>
<reference evidence="1 2" key="1">
    <citation type="submission" date="2023-08" db="EMBL/GenBank/DDBJ databases">
        <title>Black Yeasts Isolated from many extreme environments.</title>
        <authorList>
            <person name="Coleine C."/>
            <person name="Stajich J.E."/>
            <person name="Selbmann L."/>
        </authorList>
    </citation>
    <scope>NUCLEOTIDE SEQUENCE [LARGE SCALE GENOMIC DNA]</scope>
    <source>
        <strain evidence="1 2">CCFEE 5910</strain>
    </source>
</reference>
<evidence type="ECO:0000313" key="2">
    <source>
        <dbReference type="Proteomes" id="UP001309876"/>
    </source>
</evidence>
<gene>
    <name evidence="1" type="ORF">LTR05_001214</name>
</gene>
<sequence length="292" mass="32944">METSTENNDTDVCPEGDLPVDSPALAISAEAEELAELFATMWNKDAPKDKILEMLKKHPTQEVDEDYENQDFIEMMESVDKHRSRYRERRMDQVRAARGAISQADRARAISRQLERSVDDVDDQFKDDNIPIENPLELALVTFRETLPEAASLLQAGKDDAVMTVLDELPSINQKRRLLGMLAATIVQIFTLFTNFLLRNDNTSTVHGHDLLQNPSTRHGLAAAIAWFDINWLALKDDPRVCGEPEHGYGEVCDKADEILKKKIADGKTKGKQYIPKETDYDCICSRAKPAL</sequence>